<comment type="caution">
    <text evidence="1">The sequence shown here is derived from an EMBL/GenBank/DDBJ whole genome shotgun (WGS) entry which is preliminary data.</text>
</comment>
<gene>
    <name evidence="1" type="ORF">A0J61_09029</name>
</gene>
<reference evidence="1 2" key="1">
    <citation type="submission" date="2016-03" db="EMBL/GenBank/DDBJ databases">
        <title>Choanephora cucurbitarum.</title>
        <authorList>
            <person name="Min B."/>
            <person name="Park H."/>
            <person name="Park J.-H."/>
            <person name="Shin H.-D."/>
            <person name="Choi I.-G."/>
        </authorList>
    </citation>
    <scope>NUCLEOTIDE SEQUENCE [LARGE SCALE GENOMIC DNA]</scope>
    <source>
        <strain evidence="1 2">KUS-F28377</strain>
    </source>
</reference>
<keyword evidence="2" id="KW-1185">Reference proteome</keyword>
<evidence type="ECO:0000313" key="1">
    <source>
        <dbReference type="EMBL" id="OBZ82921.1"/>
    </source>
</evidence>
<name>A0A1C7N1P8_9FUNG</name>
<protein>
    <submittedName>
        <fullName evidence="1">Uncharacterized protein</fullName>
    </submittedName>
</protein>
<sequence length="28" mass="3361">FISDFFFTLKVKFALLKKKKGKRNENGR</sequence>
<organism evidence="1 2">
    <name type="scientific">Choanephora cucurbitarum</name>
    <dbReference type="NCBI Taxonomy" id="101091"/>
    <lineage>
        <taxon>Eukaryota</taxon>
        <taxon>Fungi</taxon>
        <taxon>Fungi incertae sedis</taxon>
        <taxon>Mucoromycota</taxon>
        <taxon>Mucoromycotina</taxon>
        <taxon>Mucoromycetes</taxon>
        <taxon>Mucorales</taxon>
        <taxon>Mucorineae</taxon>
        <taxon>Choanephoraceae</taxon>
        <taxon>Choanephoroideae</taxon>
        <taxon>Choanephora</taxon>
    </lineage>
</organism>
<dbReference type="EMBL" id="LUGH01000757">
    <property type="protein sequence ID" value="OBZ82921.1"/>
    <property type="molecule type" value="Genomic_DNA"/>
</dbReference>
<proteinExistence type="predicted"/>
<evidence type="ECO:0000313" key="2">
    <source>
        <dbReference type="Proteomes" id="UP000093000"/>
    </source>
</evidence>
<accession>A0A1C7N1P8</accession>
<dbReference type="InParanoid" id="A0A1C7N1P8"/>
<dbReference type="Proteomes" id="UP000093000">
    <property type="component" value="Unassembled WGS sequence"/>
</dbReference>
<dbReference type="AlphaFoldDB" id="A0A1C7N1P8"/>
<feature type="non-terminal residue" evidence="1">
    <location>
        <position position="1"/>
    </location>
</feature>